<dbReference type="AlphaFoldDB" id="A0AAC8Q8T3"/>
<evidence type="ECO:0000313" key="1">
    <source>
        <dbReference type="EMBL" id="AKJ03041.1"/>
    </source>
</evidence>
<dbReference type="EMBL" id="QUMU01000013">
    <property type="protein sequence ID" value="REG25164.1"/>
    <property type="molecule type" value="Genomic_DNA"/>
</dbReference>
<reference evidence="1 3" key="1">
    <citation type="submission" date="2015-05" db="EMBL/GenBank/DDBJ databases">
        <title>Genome assembly of Archangium gephyra DSM 2261.</title>
        <authorList>
            <person name="Sharma G."/>
            <person name="Subramanian S."/>
        </authorList>
    </citation>
    <scope>NUCLEOTIDE SEQUENCE [LARGE SCALE GENOMIC DNA]</scope>
    <source>
        <strain evidence="1 3">DSM 2261</strain>
    </source>
</reference>
<keyword evidence="4" id="KW-1185">Reference proteome</keyword>
<dbReference type="RefSeq" id="WP_047857210.1">
    <property type="nucleotide sequence ID" value="NZ_CP011509.1"/>
</dbReference>
<dbReference type="Proteomes" id="UP000035579">
    <property type="component" value="Chromosome"/>
</dbReference>
<accession>A0AAC8Q8T3</accession>
<organism evidence="1 3">
    <name type="scientific">Archangium gephyra</name>
    <dbReference type="NCBI Taxonomy" id="48"/>
    <lineage>
        <taxon>Bacteria</taxon>
        <taxon>Pseudomonadati</taxon>
        <taxon>Myxococcota</taxon>
        <taxon>Myxococcia</taxon>
        <taxon>Myxococcales</taxon>
        <taxon>Cystobacterineae</taxon>
        <taxon>Archangiaceae</taxon>
        <taxon>Archangium</taxon>
    </lineage>
</organism>
<proteinExistence type="predicted"/>
<dbReference type="Proteomes" id="UP000256345">
    <property type="component" value="Unassembled WGS sequence"/>
</dbReference>
<protein>
    <recommendedName>
        <fullName evidence="5">Lipoprotein</fullName>
    </recommendedName>
</protein>
<evidence type="ECO:0008006" key="5">
    <source>
        <dbReference type="Google" id="ProtNLM"/>
    </source>
</evidence>
<evidence type="ECO:0000313" key="3">
    <source>
        <dbReference type="Proteomes" id="UP000035579"/>
    </source>
</evidence>
<dbReference type="EMBL" id="CP011509">
    <property type="protein sequence ID" value="AKJ03041.1"/>
    <property type="molecule type" value="Genomic_DNA"/>
</dbReference>
<evidence type="ECO:0000313" key="2">
    <source>
        <dbReference type="EMBL" id="REG25164.1"/>
    </source>
</evidence>
<dbReference type="PROSITE" id="PS51257">
    <property type="entry name" value="PROKAR_LIPOPROTEIN"/>
    <property type="match status" value="1"/>
</dbReference>
<name>A0AAC8Q8T3_9BACT</name>
<dbReference type="KEGG" id="age:AA314_04667"/>
<evidence type="ECO:0000313" key="4">
    <source>
        <dbReference type="Proteomes" id="UP000256345"/>
    </source>
</evidence>
<gene>
    <name evidence="1" type="ORF">AA314_04667</name>
    <name evidence="2" type="ORF">ATI61_113228</name>
</gene>
<reference evidence="2 4" key="2">
    <citation type="submission" date="2018-08" db="EMBL/GenBank/DDBJ databases">
        <title>Genomic Encyclopedia of Archaeal and Bacterial Type Strains, Phase II (KMG-II): from individual species to whole genera.</title>
        <authorList>
            <person name="Goeker M."/>
        </authorList>
    </citation>
    <scope>NUCLEOTIDE SEQUENCE [LARGE SCALE GENOMIC DNA]</scope>
    <source>
        <strain evidence="2 4">DSM 2261</strain>
    </source>
</reference>
<sequence length="92" mass="9794">MQARNLIGSGLLAVGMLLAGCGGTPVDEATQVQDIGVREDAIPDCSGLDYEYTYYSDATKSTVTGGRGCSCGAWFSWGRTSSFYDYYSGTCF</sequence>